<sequence>MFGDHMLKRCNVFTPDYRSSATVLPANGIIKLKAIVCRAVAQSHNINNNSDFEQLWLAAVQLLQKRCYNLWHNAVKTVMMHQLVQMAVDGE</sequence>
<protein>
    <submittedName>
        <fullName evidence="2">Uncharacterized protein</fullName>
    </submittedName>
</protein>
<name>A0A915K8T3_ROMCU</name>
<dbReference type="Proteomes" id="UP000887565">
    <property type="component" value="Unplaced"/>
</dbReference>
<keyword evidence="1" id="KW-1185">Reference proteome</keyword>
<dbReference type="WBParaSite" id="nRc.2.0.1.t34779-RA">
    <property type="protein sequence ID" value="nRc.2.0.1.t34779-RA"/>
    <property type="gene ID" value="nRc.2.0.1.g34779"/>
</dbReference>
<evidence type="ECO:0000313" key="2">
    <source>
        <dbReference type="WBParaSite" id="nRc.2.0.1.t34779-RA"/>
    </source>
</evidence>
<dbReference type="AlphaFoldDB" id="A0A915K8T3"/>
<organism evidence="1 2">
    <name type="scientific">Romanomermis culicivorax</name>
    <name type="common">Nematode worm</name>
    <dbReference type="NCBI Taxonomy" id="13658"/>
    <lineage>
        <taxon>Eukaryota</taxon>
        <taxon>Metazoa</taxon>
        <taxon>Ecdysozoa</taxon>
        <taxon>Nematoda</taxon>
        <taxon>Enoplea</taxon>
        <taxon>Dorylaimia</taxon>
        <taxon>Mermithida</taxon>
        <taxon>Mermithoidea</taxon>
        <taxon>Mermithidae</taxon>
        <taxon>Romanomermis</taxon>
    </lineage>
</organism>
<evidence type="ECO:0000313" key="1">
    <source>
        <dbReference type="Proteomes" id="UP000887565"/>
    </source>
</evidence>
<accession>A0A915K8T3</accession>
<reference evidence="2" key="1">
    <citation type="submission" date="2022-11" db="UniProtKB">
        <authorList>
            <consortium name="WormBaseParasite"/>
        </authorList>
    </citation>
    <scope>IDENTIFICATION</scope>
</reference>
<proteinExistence type="predicted"/>